<dbReference type="AlphaFoldDB" id="A0A9D4E5E8"/>
<gene>
    <name evidence="1" type="ORF">DPMN_173613</name>
</gene>
<dbReference type="EMBL" id="JAIWYP010000009">
    <property type="protein sequence ID" value="KAH3772275.1"/>
    <property type="molecule type" value="Genomic_DNA"/>
</dbReference>
<reference evidence="1" key="1">
    <citation type="journal article" date="2019" name="bioRxiv">
        <title>The Genome of the Zebra Mussel, Dreissena polymorpha: A Resource for Invasive Species Research.</title>
        <authorList>
            <person name="McCartney M.A."/>
            <person name="Auch B."/>
            <person name="Kono T."/>
            <person name="Mallez S."/>
            <person name="Zhang Y."/>
            <person name="Obille A."/>
            <person name="Becker A."/>
            <person name="Abrahante J.E."/>
            <person name="Garbe J."/>
            <person name="Badalamenti J.P."/>
            <person name="Herman A."/>
            <person name="Mangelson H."/>
            <person name="Liachko I."/>
            <person name="Sullivan S."/>
            <person name="Sone E.D."/>
            <person name="Koren S."/>
            <person name="Silverstein K.A.T."/>
            <person name="Beckman K.B."/>
            <person name="Gohl D.M."/>
        </authorList>
    </citation>
    <scope>NUCLEOTIDE SEQUENCE</scope>
    <source>
        <strain evidence="1">Duluth1</strain>
        <tissue evidence="1">Whole animal</tissue>
    </source>
</reference>
<accession>A0A9D4E5E8</accession>
<evidence type="ECO:0000313" key="1">
    <source>
        <dbReference type="EMBL" id="KAH3772275.1"/>
    </source>
</evidence>
<comment type="caution">
    <text evidence="1">The sequence shown here is derived from an EMBL/GenBank/DDBJ whole genome shotgun (WGS) entry which is preliminary data.</text>
</comment>
<name>A0A9D4E5E8_DREPO</name>
<protein>
    <submittedName>
        <fullName evidence="1">Uncharacterized protein</fullName>
    </submittedName>
</protein>
<sequence length="64" mass="7197">MRDDDTEYLIQSGLLCAADNLSMGRDVNTCALSIQLCFGRPRRRPPSSPLAYPREQFCTESRAC</sequence>
<organism evidence="1 2">
    <name type="scientific">Dreissena polymorpha</name>
    <name type="common">Zebra mussel</name>
    <name type="synonym">Mytilus polymorpha</name>
    <dbReference type="NCBI Taxonomy" id="45954"/>
    <lineage>
        <taxon>Eukaryota</taxon>
        <taxon>Metazoa</taxon>
        <taxon>Spiralia</taxon>
        <taxon>Lophotrochozoa</taxon>
        <taxon>Mollusca</taxon>
        <taxon>Bivalvia</taxon>
        <taxon>Autobranchia</taxon>
        <taxon>Heteroconchia</taxon>
        <taxon>Euheterodonta</taxon>
        <taxon>Imparidentia</taxon>
        <taxon>Neoheterodontei</taxon>
        <taxon>Myida</taxon>
        <taxon>Dreissenoidea</taxon>
        <taxon>Dreissenidae</taxon>
        <taxon>Dreissena</taxon>
    </lineage>
</organism>
<evidence type="ECO:0000313" key="2">
    <source>
        <dbReference type="Proteomes" id="UP000828390"/>
    </source>
</evidence>
<reference evidence="1" key="2">
    <citation type="submission" date="2020-11" db="EMBL/GenBank/DDBJ databases">
        <authorList>
            <person name="McCartney M.A."/>
            <person name="Auch B."/>
            <person name="Kono T."/>
            <person name="Mallez S."/>
            <person name="Becker A."/>
            <person name="Gohl D.M."/>
            <person name="Silverstein K.A.T."/>
            <person name="Koren S."/>
            <person name="Bechman K.B."/>
            <person name="Herman A."/>
            <person name="Abrahante J.E."/>
            <person name="Garbe J."/>
        </authorList>
    </citation>
    <scope>NUCLEOTIDE SEQUENCE</scope>
    <source>
        <strain evidence="1">Duluth1</strain>
        <tissue evidence="1">Whole animal</tissue>
    </source>
</reference>
<dbReference type="Proteomes" id="UP000828390">
    <property type="component" value="Unassembled WGS sequence"/>
</dbReference>
<keyword evidence="2" id="KW-1185">Reference proteome</keyword>
<proteinExistence type="predicted"/>